<dbReference type="EMBL" id="SNZB01000003">
    <property type="protein sequence ID" value="TDR20770.1"/>
    <property type="molecule type" value="Genomic_DNA"/>
</dbReference>
<reference evidence="2 3" key="1">
    <citation type="submission" date="2019-03" db="EMBL/GenBank/DDBJ databases">
        <title>Genomic Encyclopedia of Type Strains, Phase IV (KMG-IV): sequencing the most valuable type-strain genomes for metagenomic binning, comparative biology and taxonomic classification.</title>
        <authorList>
            <person name="Goeker M."/>
        </authorList>
    </citation>
    <scope>NUCLEOTIDE SEQUENCE [LARGE SCALE GENOMIC DNA]</scope>
    <source>
        <strain evidence="2 3">DSM 25488</strain>
    </source>
</reference>
<feature type="signal peptide" evidence="1">
    <location>
        <begin position="1"/>
        <end position="26"/>
    </location>
</feature>
<evidence type="ECO:0000313" key="2">
    <source>
        <dbReference type="EMBL" id="TDR20770.1"/>
    </source>
</evidence>
<evidence type="ECO:0000313" key="3">
    <source>
        <dbReference type="Proteomes" id="UP000295724"/>
    </source>
</evidence>
<feature type="chain" id="PRO_5020479090" evidence="1">
    <location>
        <begin position="27"/>
        <end position="162"/>
    </location>
</feature>
<keyword evidence="1" id="KW-0732">Signal</keyword>
<name>A0A4R6XRA4_9GAMM</name>
<evidence type="ECO:0000256" key="1">
    <source>
        <dbReference type="SAM" id="SignalP"/>
    </source>
</evidence>
<accession>A0A4R6XRA4</accession>
<gene>
    <name evidence="2" type="ORF">C8D91_1748</name>
</gene>
<dbReference type="RefSeq" id="WP_099018595.1">
    <property type="nucleotide sequence ID" value="NZ_NIHB01000001.1"/>
</dbReference>
<keyword evidence="3" id="KW-1185">Reference proteome</keyword>
<dbReference type="Proteomes" id="UP000295724">
    <property type="component" value="Unassembled WGS sequence"/>
</dbReference>
<organism evidence="2 3">
    <name type="scientific">Marinicella litoralis</name>
    <dbReference type="NCBI Taxonomy" id="644220"/>
    <lineage>
        <taxon>Bacteria</taxon>
        <taxon>Pseudomonadati</taxon>
        <taxon>Pseudomonadota</taxon>
        <taxon>Gammaproteobacteria</taxon>
        <taxon>Lysobacterales</taxon>
        <taxon>Marinicellaceae</taxon>
        <taxon>Marinicella</taxon>
    </lineage>
</organism>
<sequence>MKFKIPPYVSNIGLLVTFFIASSAMAGFDITRMTTVVDDFSGSYTVTKSGRIDDGVFTGTSLTEFNQFHPGIADSDPTLTGVIATSVTRSEGLLTTISDGEFNLQRAESTLRVSFENLVVSISEGEVSLVGTVSVNDETIDANELPDLLAAVLRRVFWLTRR</sequence>
<proteinExistence type="predicted"/>
<dbReference type="AlphaFoldDB" id="A0A4R6XRA4"/>
<protein>
    <submittedName>
        <fullName evidence="2">Uncharacterized protein</fullName>
    </submittedName>
</protein>
<comment type="caution">
    <text evidence="2">The sequence shown here is derived from an EMBL/GenBank/DDBJ whole genome shotgun (WGS) entry which is preliminary data.</text>
</comment>
<dbReference type="OrthoDB" id="9952729at2"/>